<dbReference type="InterPro" id="IPR037523">
    <property type="entry name" value="VOC_core"/>
</dbReference>
<dbReference type="InterPro" id="IPR004360">
    <property type="entry name" value="Glyas_Fos-R_dOase_dom"/>
</dbReference>
<accession>A0ABT5E8C1</accession>
<name>A0ABT5E8C1_9BACT</name>
<feature type="region of interest" description="Disordered" evidence="1">
    <location>
        <begin position="26"/>
        <end position="50"/>
    </location>
</feature>
<dbReference type="RefSeq" id="WP_272090608.1">
    <property type="nucleotide sequence ID" value="NZ_JAQNDL010000003.1"/>
</dbReference>
<keyword evidence="4" id="KW-1185">Reference proteome</keyword>
<feature type="domain" description="VOC" evidence="2">
    <location>
        <begin position="56"/>
        <end position="179"/>
    </location>
</feature>
<reference evidence="3 4" key="1">
    <citation type="submission" date="2022-11" db="EMBL/GenBank/DDBJ databases">
        <title>Minimal conservation of predation-associated metabolite biosynthetic gene clusters underscores biosynthetic potential of Myxococcota including descriptions for ten novel species: Archangium lansinium sp. nov., Myxococcus landrumus sp. nov., Nannocystis bai.</title>
        <authorList>
            <person name="Ahearne A."/>
            <person name="Stevens C."/>
            <person name="Dowd S."/>
        </authorList>
    </citation>
    <scope>NUCLEOTIDE SEQUENCE [LARGE SCALE GENOMIC DNA]</scope>
    <source>
        <strain evidence="3 4">BB15-2</strain>
    </source>
</reference>
<dbReference type="PANTHER" id="PTHR34109:SF1">
    <property type="entry name" value="VOC DOMAIN-CONTAINING PROTEIN"/>
    <property type="match status" value="1"/>
</dbReference>
<comment type="caution">
    <text evidence="3">The sequence shown here is derived from an EMBL/GenBank/DDBJ whole genome shotgun (WGS) entry which is preliminary data.</text>
</comment>
<dbReference type="Pfam" id="PF00903">
    <property type="entry name" value="Glyoxalase"/>
    <property type="match status" value="2"/>
</dbReference>
<dbReference type="EMBL" id="JAQNDL010000003">
    <property type="protein sequence ID" value="MDC0722111.1"/>
    <property type="molecule type" value="Genomic_DNA"/>
</dbReference>
<evidence type="ECO:0000313" key="3">
    <source>
        <dbReference type="EMBL" id="MDC0722111.1"/>
    </source>
</evidence>
<dbReference type="Gene3D" id="3.30.720.110">
    <property type="match status" value="2"/>
</dbReference>
<feature type="domain" description="VOC" evidence="2">
    <location>
        <begin position="226"/>
        <end position="353"/>
    </location>
</feature>
<evidence type="ECO:0000256" key="1">
    <source>
        <dbReference type="SAM" id="MobiDB-lite"/>
    </source>
</evidence>
<dbReference type="InterPro" id="IPR029068">
    <property type="entry name" value="Glyas_Bleomycin-R_OHBP_Dase"/>
</dbReference>
<dbReference type="Proteomes" id="UP001221686">
    <property type="component" value="Unassembled WGS sequence"/>
</dbReference>
<evidence type="ECO:0000313" key="4">
    <source>
        <dbReference type="Proteomes" id="UP001221686"/>
    </source>
</evidence>
<evidence type="ECO:0000259" key="2">
    <source>
        <dbReference type="PROSITE" id="PS51819"/>
    </source>
</evidence>
<dbReference type="PROSITE" id="PS51819">
    <property type="entry name" value="VOC"/>
    <property type="match status" value="2"/>
</dbReference>
<dbReference type="SUPFAM" id="SSF54593">
    <property type="entry name" value="Glyoxalase/Bleomycin resistance protein/Dihydroxybiphenyl dioxygenase"/>
    <property type="match status" value="2"/>
</dbReference>
<dbReference type="CDD" id="cd07246">
    <property type="entry name" value="VOC_like"/>
    <property type="match status" value="2"/>
</dbReference>
<feature type="compositionally biased region" description="Low complexity" evidence="1">
    <location>
        <begin position="28"/>
        <end position="37"/>
    </location>
</feature>
<sequence length="377" mass="40091">MTKTHPSVLFIALTLLPLGCSNSPKTDTAIPDSTASAPPAPAPEPPKAEVKPIPEGFHAITPQIIVKGVDDAVEFYTKNLGATKVLTIPGEGGKAIHAEVKIGDSILMIDEESGDMKGPQSLGGSPALLLMYSPDVDATIAALTAAGAKVGMPAEDQFWGDRWGEVTDPFGHRWAIASHVEDLTPEQIAERAKIALAPTKKKPKKGAAPAWKKIAGTPATEKMPKEYHAITPSFVVADANAAIEFYKAAFGATEKSPRMLSNDGKKVMHAELAIGDSVVMLSDAFPEMGSKSIADFKGTPLTFHHYVTDADAVFARAQSAGAKPLMPLGDQFWGDRYGMILDPAGMAWGIATHKEDVTPEQMAERMKAEMAKQKPQS</sequence>
<organism evidence="3 4">
    <name type="scientific">Nannocystis bainbridge</name>
    <dbReference type="NCBI Taxonomy" id="2995303"/>
    <lineage>
        <taxon>Bacteria</taxon>
        <taxon>Pseudomonadati</taxon>
        <taxon>Myxococcota</taxon>
        <taxon>Polyangia</taxon>
        <taxon>Nannocystales</taxon>
        <taxon>Nannocystaceae</taxon>
        <taxon>Nannocystis</taxon>
    </lineage>
</organism>
<proteinExistence type="predicted"/>
<dbReference type="Gene3D" id="3.30.720.120">
    <property type="match status" value="2"/>
</dbReference>
<dbReference type="PANTHER" id="PTHR34109">
    <property type="entry name" value="BNAUNNG04460D PROTEIN-RELATED"/>
    <property type="match status" value="1"/>
</dbReference>
<protein>
    <submittedName>
        <fullName evidence="3">VOC family protein</fullName>
    </submittedName>
</protein>
<gene>
    <name evidence="3" type="ORF">POL25_34740</name>
</gene>